<reference evidence="6 7" key="1">
    <citation type="journal article" date="2014" name="Antonie Van Leeuwenhoek">
        <title>Hyphomonas beringensis sp. nov. and Hyphomonas chukchiensis sp. nov., isolated from surface seawater of the Bering Sea and Chukchi Sea.</title>
        <authorList>
            <person name="Li C."/>
            <person name="Lai Q."/>
            <person name="Li G."/>
            <person name="Dong C."/>
            <person name="Wang J."/>
            <person name="Liao Y."/>
            <person name="Shao Z."/>
        </authorList>
    </citation>
    <scope>NUCLEOTIDE SEQUENCE [LARGE SCALE GENOMIC DNA]</scope>
    <source>
        <strain evidence="6 7">SCH89</strain>
    </source>
</reference>
<feature type="domain" description="IclR-ED" evidence="5">
    <location>
        <begin position="99"/>
        <end position="280"/>
    </location>
</feature>
<dbReference type="InterPro" id="IPR036388">
    <property type="entry name" value="WH-like_DNA-bd_sf"/>
</dbReference>
<dbReference type="PANTHER" id="PTHR30136:SF33">
    <property type="entry name" value="TRANSCRIPTIONAL REGULATORY PROTEIN"/>
    <property type="match status" value="1"/>
</dbReference>
<name>A0A059G4N2_9PROT</name>
<keyword evidence="7" id="KW-1185">Reference proteome</keyword>
<dbReference type="GO" id="GO:0045892">
    <property type="term" value="P:negative regulation of DNA-templated transcription"/>
    <property type="evidence" value="ECO:0007669"/>
    <property type="project" value="TreeGrafter"/>
</dbReference>
<dbReference type="STRING" id="1280953.HOC_14073"/>
<dbReference type="PROSITE" id="PS51077">
    <property type="entry name" value="HTH_ICLR"/>
    <property type="match status" value="1"/>
</dbReference>
<dbReference type="PATRIC" id="fig|1280953.3.peg.2828"/>
<dbReference type="SUPFAM" id="SSF46785">
    <property type="entry name" value="Winged helix' DNA-binding domain"/>
    <property type="match status" value="1"/>
</dbReference>
<feature type="domain" description="HTH iclR-type" evidence="4">
    <location>
        <begin position="37"/>
        <end position="99"/>
    </location>
</feature>
<evidence type="ECO:0000256" key="3">
    <source>
        <dbReference type="ARBA" id="ARBA00023163"/>
    </source>
</evidence>
<sequence length="280" mass="31095">MSSQKLTSSDVSLTAGLPRAPELSDLELSYGEDRKFIWSVARTLQLLQAFRPEEGAMGNGDLSERTGIAKATVSRITYTLTELGYLERTRNRQYFPTSNLLSLSHSVLGSFRIRQLAQRKMQEIANLAGGTVGISWPDKDTMIYIAASIATTSDDLMPEIGTRMSMAKSAAGRAYLSTLDDDALRILFARWAVFYGAEWPELEDRVRAAIADVKDKGFCIVEGEWRKNVRGVATPVLDRDHDTWLALNCGGPAFDLDRERIEADIGPRMVHFAQSLSSRP</sequence>
<dbReference type="Pfam" id="PF09339">
    <property type="entry name" value="HTH_IclR"/>
    <property type="match status" value="1"/>
</dbReference>
<keyword evidence="1" id="KW-0805">Transcription regulation</keyword>
<dbReference type="SUPFAM" id="SSF55781">
    <property type="entry name" value="GAF domain-like"/>
    <property type="match status" value="1"/>
</dbReference>
<dbReference type="Pfam" id="PF01614">
    <property type="entry name" value="IclR_C"/>
    <property type="match status" value="1"/>
</dbReference>
<evidence type="ECO:0000259" key="5">
    <source>
        <dbReference type="PROSITE" id="PS51078"/>
    </source>
</evidence>
<dbReference type="SMART" id="SM00346">
    <property type="entry name" value="HTH_ICLR"/>
    <property type="match status" value="1"/>
</dbReference>
<dbReference type="InterPro" id="IPR005471">
    <property type="entry name" value="Tscrpt_reg_IclR_N"/>
</dbReference>
<dbReference type="InterPro" id="IPR050707">
    <property type="entry name" value="HTH_MetabolicPath_Reg"/>
</dbReference>
<evidence type="ECO:0000259" key="4">
    <source>
        <dbReference type="PROSITE" id="PS51077"/>
    </source>
</evidence>
<dbReference type="InterPro" id="IPR014757">
    <property type="entry name" value="Tscrpt_reg_IclR_C"/>
</dbReference>
<dbReference type="InterPro" id="IPR029016">
    <property type="entry name" value="GAF-like_dom_sf"/>
</dbReference>
<dbReference type="GO" id="GO:0003700">
    <property type="term" value="F:DNA-binding transcription factor activity"/>
    <property type="evidence" value="ECO:0007669"/>
    <property type="project" value="TreeGrafter"/>
</dbReference>
<dbReference type="RefSeq" id="WP_051624906.1">
    <property type="nucleotide sequence ID" value="NZ_ARYL01000022.1"/>
</dbReference>
<accession>A0A059G4N2</accession>
<dbReference type="OrthoDB" id="9807558at2"/>
<evidence type="ECO:0000313" key="6">
    <source>
        <dbReference type="EMBL" id="KDA01771.1"/>
    </source>
</evidence>
<gene>
    <name evidence="6" type="ORF">HOC_14073</name>
</gene>
<dbReference type="Proteomes" id="UP000024942">
    <property type="component" value="Unassembled WGS sequence"/>
</dbReference>
<dbReference type="EMBL" id="ARYL01000022">
    <property type="protein sequence ID" value="KDA01771.1"/>
    <property type="molecule type" value="Genomic_DNA"/>
</dbReference>
<dbReference type="eggNOG" id="COG1414">
    <property type="taxonomic scope" value="Bacteria"/>
</dbReference>
<keyword evidence="3" id="KW-0804">Transcription</keyword>
<proteinExistence type="predicted"/>
<dbReference type="Gene3D" id="1.10.10.10">
    <property type="entry name" value="Winged helix-like DNA-binding domain superfamily/Winged helix DNA-binding domain"/>
    <property type="match status" value="1"/>
</dbReference>
<comment type="caution">
    <text evidence="6">The sequence shown here is derived from an EMBL/GenBank/DDBJ whole genome shotgun (WGS) entry which is preliminary data.</text>
</comment>
<evidence type="ECO:0000256" key="2">
    <source>
        <dbReference type="ARBA" id="ARBA00023125"/>
    </source>
</evidence>
<dbReference type="GO" id="GO:0003677">
    <property type="term" value="F:DNA binding"/>
    <property type="evidence" value="ECO:0007669"/>
    <property type="project" value="UniProtKB-KW"/>
</dbReference>
<dbReference type="PANTHER" id="PTHR30136">
    <property type="entry name" value="HELIX-TURN-HELIX TRANSCRIPTIONAL REGULATOR, ICLR FAMILY"/>
    <property type="match status" value="1"/>
</dbReference>
<organism evidence="6 7">
    <name type="scientific">Hyphomonas oceanitis SCH89</name>
    <dbReference type="NCBI Taxonomy" id="1280953"/>
    <lineage>
        <taxon>Bacteria</taxon>
        <taxon>Pseudomonadati</taxon>
        <taxon>Pseudomonadota</taxon>
        <taxon>Alphaproteobacteria</taxon>
        <taxon>Hyphomonadales</taxon>
        <taxon>Hyphomonadaceae</taxon>
        <taxon>Hyphomonas</taxon>
    </lineage>
</organism>
<dbReference type="Gene3D" id="3.30.450.40">
    <property type="match status" value="1"/>
</dbReference>
<dbReference type="InterPro" id="IPR036390">
    <property type="entry name" value="WH_DNA-bd_sf"/>
</dbReference>
<evidence type="ECO:0000313" key="7">
    <source>
        <dbReference type="Proteomes" id="UP000024942"/>
    </source>
</evidence>
<keyword evidence="2" id="KW-0238">DNA-binding</keyword>
<protein>
    <submittedName>
        <fullName evidence="6">Transcriptional regulator</fullName>
    </submittedName>
</protein>
<evidence type="ECO:0000256" key="1">
    <source>
        <dbReference type="ARBA" id="ARBA00023015"/>
    </source>
</evidence>
<dbReference type="PROSITE" id="PS51078">
    <property type="entry name" value="ICLR_ED"/>
    <property type="match status" value="1"/>
</dbReference>
<dbReference type="AlphaFoldDB" id="A0A059G4N2"/>